<evidence type="ECO:0000256" key="3">
    <source>
        <dbReference type="ARBA" id="ARBA00022804"/>
    </source>
</evidence>
<evidence type="ECO:0000313" key="9">
    <source>
        <dbReference type="Proteomes" id="UP000682586"/>
    </source>
</evidence>
<organism evidence="8 9">
    <name type="scientific">ssRNA phage SRR5467091_1</name>
    <dbReference type="NCBI Taxonomy" id="2786459"/>
    <lineage>
        <taxon>Viruses</taxon>
        <taxon>Riboviria</taxon>
        <taxon>Orthornavirae</taxon>
        <taxon>Lenarviricota</taxon>
        <taxon>Leviviricetes</taxon>
        <taxon>Norzivirales</taxon>
        <taxon>Atkinsviridae</taxon>
        <taxon>Casfavirus</taxon>
        <taxon>Casfavirus pelocola</taxon>
        <taxon>Rainacovirus pelocola</taxon>
    </lineage>
</organism>
<comment type="subcellular location">
    <subcellularLocation>
        <location evidence="1">Virion</location>
    </subcellularLocation>
</comment>
<gene>
    <name evidence="8" type="primary">SRR5467091_1_1</name>
</gene>
<dbReference type="Proteomes" id="UP000682586">
    <property type="component" value="Segment"/>
</dbReference>
<comment type="similarity">
    <text evidence="7">Belongs to the Leviviricetes maturation protein family.</text>
</comment>
<evidence type="ECO:0000256" key="5">
    <source>
        <dbReference type="ARBA" id="ARBA00023104"/>
    </source>
</evidence>
<reference evidence="8" key="1">
    <citation type="submission" date="2020-09" db="EMBL/GenBank/DDBJ databases">
        <title>Leviviricetes taxonomy.</title>
        <authorList>
            <person name="Stockdale S.R."/>
            <person name="Callanan J."/>
            <person name="Adriaenssens E.M."/>
            <person name="Kuhn J.H."/>
            <person name="Rumnieks J."/>
            <person name="Shkoporov A."/>
            <person name="Draper L.A."/>
            <person name="Ross P."/>
            <person name="Hill C."/>
        </authorList>
    </citation>
    <scope>NUCLEOTIDE SEQUENCE</scope>
</reference>
<dbReference type="Pfam" id="PF03863">
    <property type="entry name" value="Phage_mat-A"/>
    <property type="match status" value="1"/>
</dbReference>
<evidence type="ECO:0000256" key="1">
    <source>
        <dbReference type="ARBA" id="ARBA00004328"/>
    </source>
</evidence>
<dbReference type="EMBL" id="BK013661">
    <property type="protein sequence ID" value="DAD50906.1"/>
    <property type="molecule type" value="Genomic_RNA"/>
</dbReference>
<proteinExistence type="inferred from homology"/>
<keyword evidence="4" id="KW-0946">Virion</keyword>
<dbReference type="InterPro" id="IPR005563">
    <property type="entry name" value="A_protein"/>
</dbReference>
<keyword evidence="2" id="KW-0945">Host-virus interaction</keyword>
<protein>
    <submittedName>
        <fullName evidence="8">Maturation protein</fullName>
    </submittedName>
</protein>
<dbReference type="GO" id="GO:0044423">
    <property type="term" value="C:virion component"/>
    <property type="evidence" value="ECO:0007669"/>
    <property type="project" value="UniProtKB-KW"/>
</dbReference>
<dbReference type="GeneID" id="80397171"/>
<evidence type="ECO:0000256" key="7">
    <source>
        <dbReference type="ARBA" id="ARBA00035110"/>
    </source>
</evidence>
<evidence type="ECO:0000256" key="4">
    <source>
        <dbReference type="ARBA" id="ARBA00022844"/>
    </source>
</evidence>
<keyword evidence="5" id="KW-1175">Viral attachment to host cell pilus</keyword>
<dbReference type="KEGG" id="vg:80397171"/>
<evidence type="ECO:0000313" key="8">
    <source>
        <dbReference type="EMBL" id="DAD50906.1"/>
    </source>
</evidence>
<name>A0A8S5L1C0_9VIRU</name>
<evidence type="ECO:0000256" key="2">
    <source>
        <dbReference type="ARBA" id="ARBA00022581"/>
    </source>
</evidence>
<keyword evidence="9" id="KW-1185">Reference proteome</keyword>
<evidence type="ECO:0000256" key="6">
    <source>
        <dbReference type="ARBA" id="ARBA00023296"/>
    </source>
</evidence>
<dbReference type="RefSeq" id="YP_010768935.1">
    <property type="nucleotide sequence ID" value="NC_073832.1"/>
</dbReference>
<accession>A0A8S5L1C0</accession>
<keyword evidence="6" id="KW-1160">Virus entry into host cell</keyword>
<sequence>MRTTYPLTKSYEDRLTFTQQRRTRTTSLSLGLCKPEVKDVSTRLVVLPNEVYLGASPNSWRDNLRRGTSATSTLHGYRYTLKGGHGMIGVYGSGNPGDPNGCYVREDSEAPLCVYRGNVRAPLDETLSLLADDKARSNLLSKYLKVRKTFRGGNFIAEFRETVQMMKRPVKALEGGFKKFAAEVKKGRGIKGKRRYASMLSDAWLSWTLGWSPLFSDVHDAAEALARLSTSNRFDGKRITGVGMDETSICHNPGNYNAYILLNRVDRLSSMVKYVAMIKARPDKFLTFADSFGITPGDVIPAVWEAIPWSFLIDYFVNVNEVLDGMQWASGDVAWVNCGVKNDNEIVYSVAPGNLPSGLHTQITCTPLRLNTVYKSRFASGIPYPRFHFKIPGIRGDINIAALWASAWSSRPVGYDVRKGLKKPKGW</sequence>
<dbReference type="GO" id="GO:0039666">
    <property type="term" value="P:virion attachment to host cell pilus"/>
    <property type="evidence" value="ECO:0007669"/>
    <property type="project" value="UniProtKB-KW"/>
</dbReference>
<keyword evidence="3" id="KW-1161">Viral attachment to host cell</keyword>